<dbReference type="OMA" id="YIMNINI"/>
<reference evidence="3 4" key="1">
    <citation type="submission" date="2016-05" db="EMBL/GenBank/DDBJ databases">
        <title>First whole genome sequencing of Entamoeba histolytica HM1:IMSS-clone-6.</title>
        <authorList>
            <person name="Mukherjee Avik.K."/>
            <person name="Izumyama S."/>
            <person name="Nakada-Tsukui K."/>
            <person name="Nozaki T."/>
        </authorList>
    </citation>
    <scope>NUCLEOTIDE SEQUENCE [LARGE SCALE GENOMIC DNA]</scope>
    <source>
        <strain evidence="3 4">HM1:IMSS clone 6</strain>
    </source>
</reference>
<keyword evidence="1" id="KW-1133">Transmembrane helix</keyword>
<comment type="caution">
    <text evidence="3">The sequence shown here is derived from an EMBL/GenBank/DDBJ whole genome shotgun (WGS) entry which is preliminary data.</text>
</comment>
<protein>
    <submittedName>
        <fullName evidence="3">Uncharacterized protein</fullName>
    </submittedName>
</protein>
<evidence type="ECO:0000313" key="4">
    <source>
        <dbReference type="Proteomes" id="UP000078387"/>
    </source>
</evidence>
<evidence type="ECO:0000256" key="2">
    <source>
        <dbReference type="SAM" id="SignalP"/>
    </source>
</evidence>
<organism evidence="3 4">
    <name type="scientific">Entamoeba histolytica</name>
    <dbReference type="NCBI Taxonomy" id="5759"/>
    <lineage>
        <taxon>Eukaryota</taxon>
        <taxon>Amoebozoa</taxon>
        <taxon>Evosea</taxon>
        <taxon>Archamoebae</taxon>
        <taxon>Mastigamoebida</taxon>
        <taxon>Entamoebidae</taxon>
        <taxon>Entamoeba</taxon>
    </lineage>
</organism>
<feature type="transmembrane region" description="Helical" evidence="1">
    <location>
        <begin position="141"/>
        <end position="168"/>
    </location>
</feature>
<name>A0A5K1U3L3_ENTHI</name>
<keyword evidence="1" id="KW-0812">Transmembrane</keyword>
<evidence type="ECO:0000256" key="1">
    <source>
        <dbReference type="SAM" id="Phobius"/>
    </source>
</evidence>
<dbReference type="Proteomes" id="UP000078387">
    <property type="component" value="Unassembled WGS sequence"/>
</dbReference>
<proteinExistence type="predicted"/>
<gene>
    <name evidence="3" type="ORF">CL6EHI_183300</name>
</gene>
<accession>A0A5K1U3L3</accession>
<keyword evidence="1" id="KW-0472">Membrane</keyword>
<feature type="chain" id="PRO_5023915803" evidence="2">
    <location>
        <begin position="16"/>
        <end position="204"/>
    </location>
</feature>
<dbReference type="VEuPathDB" id="AmoebaDB:EHI5A_102180"/>
<dbReference type="VEuPathDB" id="AmoebaDB:KM1_123910"/>
<sequence>MILLILLIIVKNINAYWDDINWTQIEVNEDKLIELLLNEKSSDYCTKTEGIGRYLNISTKYNNIKVSISYSEPSFIHVFEERGDTHICYEQKYSEKGNIKGIIINTKKGYGYVRIGTDQSNRTKEEYMNINIMEYSYFNEIVFISLLYSIALLLLLIVTFSLIGFYFYSNRKFKRNQDSQQLEEQTVVYQHSSLENSEGINSTI</sequence>
<dbReference type="EMBL" id="BDEQ01000001">
    <property type="protein sequence ID" value="GAT92592.1"/>
    <property type="molecule type" value="Genomic_DNA"/>
</dbReference>
<keyword evidence="2" id="KW-0732">Signal</keyword>
<feature type="signal peptide" evidence="2">
    <location>
        <begin position="1"/>
        <end position="15"/>
    </location>
</feature>
<evidence type="ECO:0000313" key="3">
    <source>
        <dbReference type="EMBL" id="GAT92592.1"/>
    </source>
</evidence>
<dbReference type="VEuPathDB" id="AmoebaDB:EHI_183300"/>
<dbReference type="AlphaFoldDB" id="A0A5K1U3L3"/>